<dbReference type="AlphaFoldDB" id="A0ABD1YEN3"/>
<dbReference type="EMBL" id="JBHFFA010000004">
    <property type="protein sequence ID" value="KAL2629135.1"/>
    <property type="molecule type" value="Genomic_DNA"/>
</dbReference>
<accession>A0ABD1YEN3</accession>
<gene>
    <name evidence="1" type="ORF">R1flu_013821</name>
</gene>
<organism evidence="1 2">
    <name type="scientific">Riccia fluitans</name>
    <dbReference type="NCBI Taxonomy" id="41844"/>
    <lineage>
        <taxon>Eukaryota</taxon>
        <taxon>Viridiplantae</taxon>
        <taxon>Streptophyta</taxon>
        <taxon>Embryophyta</taxon>
        <taxon>Marchantiophyta</taxon>
        <taxon>Marchantiopsida</taxon>
        <taxon>Marchantiidae</taxon>
        <taxon>Marchantiales</taxon>
        <taxon>Ricciaceae</taxon>
        <taxon>Riccia</taxon>
    </lineage>
</organism>
<sequence length="183" mass="21064">MIFRGDSVCQARKVLLDSYKLVMKRSSLGLSLITESSKKLVVKKVLNELLPFVDLTSVHPELLFLIVKPLKVSDAEVLGTAIDRKTIQRCRKWRTYSQLRLDLGMPVLCHRLHGRKDNDDWLRTAHVTIDRLMHSGGRYRWSITPELTSYSKNTGVSVDLRGVQIRFFNLCNAEVRVRRMLIG</sequence>
<dbReference type="Proteomes" id="UP001605036">
    <property type="component" value="Unassembled WGS sequence"/>
</dbReference>
<keyword evidence="2" id="KW-1185">Reference proteome</keyword>
<protein>
    <submittedName>
        <fullName evidence="1">Uncharacterized protein</fullName>
    </submittedName>
</protein>
<reference evidence="1 2" key="1">
    <citation type="submission" date="2024-09" db="EMBL/GenBank/DDBJ databases">
        <title>Chromosome-scale assembly of Riccia fluitans.</title>
        <authorList>
            <person name="Paukszto L."/>
            <person name="Sawicki J."/>
            <person name="Karawczyk K."/>
            <person name="Piernik-Szablinska J."/>
            <person name="Szczecinska M."/>
            <person name="Mazdziarz M."/>
        </authorList>
    </citation>
    <scope>NUCLEOTIDE SEQUENCE [LARGE SCALE GENOMIC DNA]</scope>
    <source>
        <strain evidence="1">Rf_01</strain>
        <tissue evidence="1">Aerial parts of the thallus</tissue>
    </source>
</reference>
<comment type="caution">
    <text evidence="1">The sequence shown here is derived from an EMBL/GenBank/DDBJ whole genome shotgun (WGS) entry which is preliminary data.</text>
</comment>
<name>A0ABD1YEN3_9MARC</name>
<evidence type="ECO:0000313" key="2">
    <source>
        <dbReference type="Proteomes" id="UP001605036"/>
    </source>
</evidence>
<proteinExistence type="predicted"/>
<evidence type="ECO:0000313" key="1">
    <source>
        <dbReference type="EMBL" id="KAL2629135.1"/>
    </source>
</evidence>